<dbReference type="GO" id="GO:0003723">
    <property type="term" value="F:RNA binding"/>
    <property type="evidence" value="ECO:0007669"/>
    <property type="project" value="InterPro"/>
</dbReference>
<comment type="caution">
    <text evidence="2">The sequence shown here is derived from an EMBL/GenBank/DDBJ whole genome shotgun (WGS) entry which is preliminary data.</text>
</comment>
<organism evidence="2 3">
    <name type="scientific">Galemys pyrenaicus</name>
    <name type="common">Iberian desman</name>
    <name type="synonym">Pyrenean desman</name>
    <dbReference type="NCBI Taxonomy" id="202257"/>
    <lineage>
        <taxon>Eukaryota</taxon>
        <taxon>Metazoa</taxon>
        <taxon>Chordata</taxon>
        <taxon>Craniata</taxon>
        <taxon>Vertebrata</taxon>
        <taxon>Euteleostomi</taxon>
        <taxon>Mammalia</taxon>
        <taxon>Eutheria</taxon>
        <taxon>Laurasiatheria</taxon>
        <taxon>Eulipotyphla</taxon>
        <taxon>Talpidae</taxon>
        <taxon>Galemys</taxon>
    </lineage>
</organism>
<name>A0A8J5ZWE3_GALPY</name>
<keyword evidence="2" id="KW-0687">Ribonucleoprotein</keyword>
<dbReference type="EMBL" id="JAGFMF010011861">
    <property type="protein sequence ID" value="KAG8510854.1"/>
    <property type="molecule type" value="Genomic_DNA"/>
</dbReference>
<feature type="non-terminal residue" evidence="2">
    <location>
        <position position="1"/>
    </location>
</feature>
<gene>
    <name evidence="2" type="ORF">J0S82_010539</name>
</gene>
<keyword evidence="2" id="KW-0689">Ribosomal protein</keyword>
<reference evidence="2" key="1">
    <citation type="journal article" date="2021" name="Evol. Appl.">
        <title>The genome of the Pyrenean desman and the effects of bottlenecks and inbreeding on the genomic landscape of an endangered species.</title>
        <authorList>
            <person name="Escoda L."/>
            <person name="Castresana J."/>
        </authorList>
    </citation>
    <scope>NUCLEOTIDE SEQUENCE</scope>
    <source>
        <strain evidence="2">IBE-C5619</strain>
    </source>
</reference>
<dbReference type="Proteomes" id="UP000700334">
    <property type="component" value="Unassembled WGS sequence"/>
</dbReference>
<dbReference type="GO" id="GO:0005840">
    <property type="term" value="C:ribosome"/>
    <property type="evidence" value="ECO:0007669"/>
    <property type="project" value="UniProtKB-KW"/>
</dbReference>
<evidence type="ECO:0000313" key="3">
    <source>
        <dbReference type="Proteomes" id="UP000700334"/>
    </source>
</evidence>
<accession>A0A8J5ZWE3</accession>
<dbReference type="Gene3D" id="3.10.290.10">
    <property type="entry name" value="RNA-binding S4 domain"/>
    <property type="match status" value="1"/>
</dbReference>
<dbReference type="InterPro" id="IPR013845">
    <property type="entry name" value="Ribosomal_eS4_central_region"/>
</dbReference>
<feature type="domain" description="Small ribosomal subunit protein eS4 central region" evidence="1">
    <location>
        <begin position="9"/>
        <end position="41"/>
    </location>
</feature>
<dbReference type="OrthoDB" id="1109245at2759"/>
<keyword evidence="3" id="KW-1185">Reference proteome</keyword>
<dbReference type="AlphaFoldDB" id="A0A8J5ZWE3"/>
<sequence length="64" mass="7279">MDVTSIDKTGENFHLICDVKGHFAAHRITLVEAKYKLCKTKHHGFLFSEEKVSYSLLLKRETGG</sequence>
<evidence type="ECO:0000259" key="1">
    <source>
        <dbReference type="Pfam" id="PF00900"/>
    </source>
</evidence>
<dbReference type="Pfam" id="PF00900">
    <property type="entry name" value="Ribosomal_S4e"/>
    <property type="match status" value="1"/>
</dbReference>
<protein>
    <submittedName>
        <fullName evidence="2">40S ribosomal protein S4</fullName>
    </submittedName>
</protein>
<proteinExistence type="predicted"/>
<evidence type="ECO:0000313" key="2">
    <source>
        <dbReference type="EMBL" id="KAG8510854.1"/>
    </source>
</evidence>
<dbReference type="InterPro" id="IPR036986">
    <property type="entry name" value="S4_RNA-bd_sf"/>
</dbReference>